<sequence>MKTLFKSQDLWDFVEQGFSENDEETRLKENKKKDSTVLFLIQQAVHENIFSHIVAATTAKDGWMTLKKEFQGDSTVITVKLQSLRREFETLFMRNKESVQDFFLGSQQL</sequence>
<evidence type="ECO:0000313" key="2">
    <source>
        <dbReference type="Proteomes" id="UP001630127"/>
    </source>
</evidence>
<dbReference type="EMBL" id="JBJUIK010000006">
    <property type="protein sequence ID" value="KAL3524814.1"/>
    <property type="molecule type" value="Genomic_DNA"/>
</dbReference>
<dbReference type="Pfam" id="PF14223">
    <property type="entry name" value="Retrotran_gag_2"/>
    <property type="match status" value="1"/>
</dbReference>
<name>A0ABD2ZZD9_9GENT</name>
<evidence type="ECO:0000313" key="1">
    <source>
        <dbReference type="EMBL" id="KAL3524814.1"/>
    </source>
</evidence>
<gene>
    <name evidence="1" type="ORF">ACH5RR_013186</name>
</gene>
<dbReference type="AlphaFoldDB" id="A0ABD2ZZD9"/>
<evidence type="ECO:0008006" key="3">
    <source>
        <dbReference type="Google" id="ProtNLM"/>
    </source>
</evidence>
<accession>A0ABD2ZZD9</accession>
<keyword evidence="2" id="KW-1185">Reference proteome</keyword>
<reference evidence="1 2" key="1">
    <citation type="submission" date="2024-11" db="EMBL/GenBank/DDBJ databases">
        <title>A near-complete genome assembly of Cinchona calisaya.</title>
        <authorList>
            <person name="Lian D.C."/>
            <person name="Zhao X.W."/>
            <person name="Wei L."/>
        </authorList>
    </citation>
    <scope>NUCLEOTIDE SEQUENCE [LARGE SCALE GENOMIC DNA]</scope>
    <source>
        <tissue evidence="1">Nenye</tissue>
    </source>
</reference>
<organism evidence="1 2">
    <name type="scientific">Cinchona calisaya</name>
    <dbReference type="NCBI Taxonomy" id="153742"/>
    <lineage>
        <taxon>Eukaryota</taxon>
        <taxon>Viridiplantae</taxon>
        <taxon>Streptophyta</taxon>
        <taxon>Embryophyta</taxon>
        <taxon>Tracheophyta</taxon>
        <taxon>Spermatophyta</taxon>
        <taxon>Magnoliopsida</taxon>
        <taxon>eudicotyledons</taxon>
        <taxon>Gunneridae</taxon>
        <taxon>Pentapetalae</taxon>
        <taxon>asterids</taxon>
        <taxon>lamiids</taxon>
        <taxon>Gentianales</taxon>
        <taxon>Rubiaceae</taxon>
        <taxon>Cinchonoideae</taxon>
        <taxon>Cinchoneae</taxon>
        <taxon>Cinchona</taxon>
    </lineage>
</organism>
<protein>
    <recommendedName>
        <fullName evidence="3">UBN2 domain-containing protein</fullName>
    </recommendedName>
</protein>
<proteinExistence type="predicted"/>
<dbReference type="PANTHER" id="PTHR35317:SF35">
    <property type="entry name" value="DUF4219 DOMAIN-CONTAINING PROTEIN"/>
    <property type="match status" value="1"/>
</dbReference>
<dbReference type="Proteomes" id="UP001630127">
    <property type="component" value="Unassembled WGS sequence"/>
</dbReference>
<dbReference type="PANTHER" id="PTHR35317">
    <property type="entry name" value="OS04G0629600 PROTEIN"/>
    <property type="match status" value="1"/>
</dbReference>
<comment type="caution">
    <text evidence="1">The sequence shown here is derived from an EMBL/GenBank/DDBJ whole genome shotgun (WGS) entry which is preliminary data.</text>
</comment>